<dbReference type="EMBL" id="BAAAHU010000005">
    <property type="protein sequence ID" value="GAA1005047.1"/>
    <property type="molecule type" value="Genomic_DNA"/>
</dbReference>
<feature type="chain" id="PRO_5046337611" description="PepSY domain-containing protein" evidence="2">
    <location>
        <begin position="24"/>
        <end position="232"/>
    </location>
</feature>
<evidence type="ECO:0000313" key="4">
    <source>
        <dbReference type="EMBL" id="GAA1005047.1"/>
    </source>
</evidence>
<evidence type="ECO:0000313" key="5">
    <source>
        <dbReference type="Proteomes" id="UP001501072"/>
    </source>
</evidence>
<comment type="caution">
    <text evidence="4">The sequence shown here is derived from an EMBL/GenBank/DDBJ whole genome shotgun (WGS) entry which is preliminary data.</text>
</comment>
<evidence type="ECO:0000256" key="2">
    <source>
        <dbReference type="SAM" id="SignalP"/>
    </source>
</evidence>
<keyword evidence="5" id="KW-1185">Reference proteome</keyword>
<reference evidence="4 5" key="1">
    <citation type="journal article" date="2019" name="Int. J. Syst. Evol. Microbiol.">
        <title>The Global Catalogue of Microorganisms (GCM) 10K type strain sequencing project: providing services to taxonomists for standard genome sequencing and annotation.</title>
        <authorList>
            <consortium name="The Broad Institute Genomics Platform"/>
            <consortium name="The Broad Institute Genome Sequencing Center for Infectious Disease"/>
            <person name="Wu L."/>
            <person name="Ma J."/>
        </authorList>
    </citation>
    <scope>NUCLEOTIDE SEQUENCE [LARGE SCALE GENOMIC DNA]</scope>
    <source>
        <strain evidence="4 5">JCM 11269</strain>
    </source>
</reference>
<organism evidence="4 5">
    <name type="scientific">Streptomyces thermogriseus</name>
    <dbReference type="NCBI Taxonomy" id="75292"/>
    <lineage>
        <taxon>Bacteria</taxon>
        <taxon>Bacillati</taxon>
        <taxon>Actinomycetota</taxon>
        <taxon>Actinomycetes</taxon>
        <taxon>Kitasatosporales</taxon>
        <taxon>Streptomycetaceae</taxon>
        <taxon>Streptomyces</taxon>
    </lineage>
</organism>
<feature type="domain" description="PepSY" evidence="3">
    <location>
        <begin position="155"/>
        <end position="211"/>
    </location>
</feature>
<dbReference type="RefSeq" id="WP_086792965.1">
    <property type="nucleotide sequence ID" value="NZ_BAAAHU010000005.1"/>
</dbReference>
<evidence type="ECO:0000259" key="3">
    <source>
        <dbReference type="Pfam" id="PF03413"/>
    </source>
</evidence>
<dbReference type="Proteomes" id="UP001501072">
    <property type="component" value="Unassembled WGS sequence"/>
</dbReference>
<feature type="region of interest" description="Disordered" evidence="1">
    <location>
        <begin position="26"/>
        <end position="64"/>
    </location>
</feature>
<dbReference type="Gene3D" id="3.10.450.40">
    <property type="match status" value="2"/>
</dbReference>
<sequence length="232" mass="23841">MKRKVVIAAAAAAVLIGGGAATALTAAGGSHDNSRDGMTVSHRHDRHADAGDTGAGDTGGGRNRAAAARSARVLVQDALAAALKAVPGTVSSAELDRGRSGPAWEVDVLARNGTEHEVTVDATNAEVLSAVRSDDRDDDADDRAEAAAVTSFRTDARAAAEAALALRPGTVTSVDADDDDDSGGRAGAWEVEIRGHDGTWYKVTVDASTGKAWTGDLDDLDDLDDLYDFDDD</sequence>
<feature type="signal peptide" evidence="2">
    <location>
        <begin position="1"/>
        <end position="23"/>
    </location>
</feature>
<evidence type="ECO:0000256" key="1">
    <source>
        <dbReference type="SAM" id="MobiDB-lite"/>
    </source>
</evidence>
<keyword evidence="2" id="KW-0732">Signal</keyword>
<proteinExistence type="predicted"/>
<feature type="domain" description="PepSY" evidence="3">
    <location>
        <begin position="76"/>
        <end position="129"/>
    </location>
</feature>
<dbReference type="Pfam" id="PF03413">
    <property type="entry name" value="PepSY"/>
    <property type="match status" value="2"/>
</dbReference>
<feature type="compositionally biased region" description="Gly residues" evidence="1">
    <location>
        <begin position="53"/>
        <end position="62"/>
    </location>
</feature>
<accession>A0ABN1SU16</accession>
<dbReference type="InterPro" id="IPR025711">
    <property type="entry name" value="PepSY"/>
</dbReference>
<protein>
    <recommendedName>
        <fullName evidence="3">PepSY domain-containing protein</fullName>
    </recommendedName>
</protein>
<name>A0ABN1SU16_9ACTN</name>
<gene>
    <name evidence="4" type="ORF">GCM10009564_08760</name>
</gene>